<comment type="similarity">
    <text evidence="2">Belongs to the ATPase F chain family.</text>
</comment>
<evidence type="ECO:0000256" key="9">
    <source>
        <dbReference type="ARBA" id="ARBA00022989"/>
    </source>
</evidence>
<reference evidence="21" key="1">
    <citation type="submission" date="2025-08" db="UniProtKB">
        <authorList>
            <consortium name="RefSeq"/>
        </authorList>
    </citation>
    <scope>IDENTIFICATION</scope>
</reference>
<dbReference type="Proteomes" id="UP000694871">
    <property type="component" value="Unplaced"/>
</dbReference>
<keyword evidence="7" id="KW-0375">Hydrogen ion transport</keyword>
<evidence type="ECO:0000256" key="1">
    <source>
        <dbReference type="ARBA" id="ARBA00004434"/>
    </source>
</evidence>
<keyword evidence="12" id="KW-0496">Mitochondrion</keyword>
<dbReference type="InterPro" id="IPR019344">
    <property type="entry name" value="F1F0-ATPsyn_F_prd"/>
</dbReference>
<sequence length="89" mass="10508">MADRPVPVKDLKLLDIKLGQLPGWLASRNYSPMGFVNGYRRGYNRFYSKYIDVKKGGIGGIAMLLTGYVLISYIWNYDHIKHERWRRYH</sequence>
<keyword evidence="8" id="KW-0999">Mitochondrion inner membrane</keyword>
<proteinExistence type="inferred from homology"/>
<keyword evidence="10" id="KW-0007">Acetylation</keyword>
<comment type="subunit">
    <text evidence="17">Component of the ATP synthase complex composed at least of ATP5F1A/subunit alpha, ATP5F1B/subunit beta, ATP5MC1/subunit c (homooctomer), MT-ATP6/subunit a, MT-ATP8/subunit 8, ATP5ME/subunit e, ATP5MF/subunit f, ATP5MG/subunit g, ATP5MK/subunit k, ATP5MJ/subunit j, ATP5F1C/subunit gamma, ATP5F1D/subunit delta, ATP5F1E/subunit epsilon, ATP5PF/subunit F6, ATP5PB/subunit b, ATP5PD/subunit d, ATP5PO/subunit OSCP. ATP synthase complex consists of a soluble F(1) head domain (subunits alpha(3) and beta(3)) - the catalytic core - and a membrane F(0) domain - the membrane proton channel (subunits c, a, 8, e, f, g, k and j). These two domains are linked by a central stalk (subunits gamma, delta, and epsilon) rotating inside the F1 region and a stationary peripheral stalk (subunits F6, b, d, and OSCP).</text>
</comment>
<dbReference type="GeneID" id="107116927"/>
<dbReference type="PANTHER" id="PTHR13080">
    <property type="entry name" value="ATP SYNTHASE F CHAIN, MITOCHONDRIAL-RELATED"/>
    <property type="match status" value="1"/>
</dbReference>
<evidence type="ECO:0000256" key="18">
    <source>
        <dbReference type="ARBA" id="ARBA00070733"/>
    </source>
</evidence>
<keyword evidence="6 19" id="KW-0812">Transmembrane</keyword>
<evidence type="ECO:0000256" key="7">
    <source>
        <dbReference type="ARBA" id="ARBA00022781"/>
    </source>
</evidence>
<comment type="function">
    <text evidence="16">Subunit f, of the mitochondrial membrane ATP synthase complex (F(1)F(0) ATP synthase or Complex V) that produces ATP from ADP in the presence of a proton gradient across the membrane which is generated by electron transport complexes of the respiratory chain. ATP synthase complex consist of a soluble F(1) head domain - the catalytic core - and a membrane F(1) domain - the membrane proton channel. These two domains are linked by a central stalk rotating inside the F(1) region and a stationary peripheral stalk. During catalysis, ATP synthesis in the catalytic domain of F(1) is coupled via a rotary mechanism of the central stalk subunits to proton translocation. In vivo, can only synthesize ATP although its ATP hydrolase activity can be activated artificially in vitro. Part of the complex F(0) domain.</text>
</comment>
<evidence type="ECO:0000256" key="2">
    <source>
        <dbReference type="ARBA" id="ARBA00005895"/>
    </source>
</evidence>
<evidence type="ECO:0000256" key="14">
    <source>
        <dbReference type="ARBA" id="ARBA00023310"/>
    </source>
</evidence>
<gene>
    <name evidence="21" type="primary">ATP5J2</name>
</gene>
<keyword evidence="11" id="KW-0406">Ion transport</keyword>
<dbReference type="Pfam" id="PF10206">
    <property type="entry name" value="WRW"/>
    <property type="match status" value="1"/>
</dbReference>
<evidence type="ECO:0000313" key="20">
    <source>
        <dbReference type="Proteomes" id="UP000694871"/>
    </source>
</evidence>
<organism evidence="20 21">
    <name type="scientific">Gekko japonicus</name>
    <name type="common">Schlegel's Japanese gecko</name>
    <dbReference type="NCBI Taxonomy" id="146911"/>
    <lineage>
        <taxon>Eukaryota</taxon>
        <taxon>Metazoa</taxon>
        <taxon>Chordata</taxon>
        <taxon>Craniata</taxon>
        <taxon>Vertebrata</taxon>
        <taxon>Euteleostomi</taxon>
        <taxon>Lepidosauria</taxon>
        <taxon>Squamata</taxon>
        <taxon>Bifurcata</taxon>
        <taxon>Gekkota</taxon>
        <taxon>Gekkonidae</taxon>
        <taxon>Gekkoninae</taxon>
        <taxon>Gekko</taxon>
    </lineage>
</organism>
<keyword evidence="4" id="KW-0138">CF(0)</keyword>
<evidence type="ECO:0000256" key="4">
    <source>
        <dbReference type="ARBA" id="ARBA00022547"/>
    </source>
</evidence>
<evidence type="ECO:0000256" key="19">
    <source>
        <dbReference type="SAM" id="Phobius"/>
    </source>
</evidence>
<keyword evidence="13 19" id="KW-0472">Membrane</keyword>
<keyword evidence="3" id="KW-0813">Transport</keyword>
<keyword evidence="9 19" id="KW-1133">Transmembrane helix</keyword>
<comment type="subcellular location">
    <subcellularLocation>
        <location evidence="1">Mitochondrion inner membrane</location>
        <topology evidence="1">Single-pass membrane protein</topology>
    </subcellularLocation>
</comment>
<evidence type="ECO:0000256" key="17">
    <source>
        <dbReference type="ARBA" id="ARBA00064647"/>
    </source>
</evidence>
<evidence type="ECO:0000256" key="12">
    <source>
        <dbReference type="ARBA" id="ARBA00023128"/>
    </source>
</evidence>
<keyword evidence="20" id="KW-1185">Reference proteome</keyword>
<evidence type="ECO:0000256" key="6">
    <source>
        <dbReference type="ARBA" id="ARBA00022692"/>
    </source>
</evidence>
<evidence type="ECO:0000256" key="16">
    <source>
        <dbReference type="ARBA" id="ARBA00054012"/>
    </source>
</evidence>
<accession>A0ABM1KL53</accession>
<protein>
    <recommendedName>
        <fullName evidence="18">ATP synthase F(0) complex subunit f, mitochondrial</fullName>
    </recommendedName>
    <alternativeName>
        <fullName evidence="15">ATP synthase membrane subunit f</fullName>
    </alternativeName>
</protein>
<keyword evidence="5" id="KW-0597">Phosphoprotein</keyword>
<dbReference type="PANTHER" id="PTHR13080:SF16">
    <property type="entry name" value="ATP SYNTHASE SUBUNIT F, MITOCHONDRIAL"/>
    <property type="match status" value="1"/>
</dbReference>
<evidence type="ECO:0000256" key="5">
    <source>
        <dbReference type="ARBA" id="ARBA00022553"/>
    </source>
</evidence>
<evidence type="ECO:0000256" key="8">
    <source>
        <dbReference type="ARBA" id="ARBA00022792"/>
    </source>
</evidence>
<evidence type="ECO:0000256" key="11">
    <source>
        <dbReference type="ARBA" id="ARBA00023065"/>
    </source>
</evidence>
<evidence type="ECO:0000256" key="15">
    <source>
        <dbReference type="ARBA" id="ARBA00032201"/>
    </source>
</evidence>
<keyword evidence="14" id="KW-0066">ATP synthesis</keyword>
<evidence type="ECO:0000256" key="10">
    <source>
        <dbReference type="ARBA" id="ARBA00022990"/>
    </source>
</evidence>
<evidence type="ECO:0000313" key="21">
    <source>
        <dbReference type="RefSeq" id="XP_015274440.1"/>
    </source>
</evidence>
<feature type="transmembrane region" description="Helical" evidence="19">
    <location>
        <begin position="57"/>
        <end position="77"/>
    </location>
</feature>
<dbReference type="RefSeq" id="XP_015274440.1">
    <property type="nucleotide sequence ID" value="XM_015418954.1"/>
</dbReference>
<evidence type="ECO:0000256" key="3">
    <source>
        <dbReference type="ARBA" id="ARBA00022448"/>
    </source>
</evidence>
<evidence type="ECO:0000256" key="13">
    <source>
        <dbReference type="ARBA" id="ARBA00023136"/>
    </source>
</evidence>
<name>A0ABM1KL53_GEKJA</name>